<evidence type="ECO:0000313" key="3">
    <source>
        <dbReference type="Proteomes" id="UP000185511"/>
    </source>
</evidence>
<keyword evidence="1" id="KW-0812">Transmembrane</keyword>
<evidence type="ECO:0000256" key="1">
    <source>
        <dbReference type="SAM" id="Phobius"/>
    </source>
</evidence>
<dbReference type="RefSeq" id="WP_075739927.1">
    <property type="nucleotide sequence ID" value="NZ_CP016076.1"/>
</dbReference>
<dbReference type="Proteomes" id="UP000185511">
    <property type="component" value="Chromosome"/>
</dbReference>
<dbReference type="KEGG" id="acad:UA74_09440"/>
<gene>
    <name evidence="2" type="ORF">UA74_09440</name>
</gene>
<keyword evidence="1" id="KW-0472">Membrane</keyword>
<sequence>MTDHPFRQEAIEAFNRGLQQEEDKSTELAARLRLPKWPIIAVAVSLVLLLAIGLTARVPVDDPGSGMPQEERSLLVDVLTGGAG</sequence>
<reference evidence="3" key="1">
    <citation type="submission" date="2016-06" db="EMBL/GenBank/DDBJ databases">
        <title>Complete genome sequence of Actinoalloteichus fjordicus DSM 46855 (=ADI127-17), type strain of the new species Actinoalloteichus fjordicus.</title>
        <authorList>
            <person name="Ruckert C."/>
            <person name="Nouioui I."/>
            <person name="Willmese J."/>
            <person name="van Wezel G."/>
            <person name="Klenk H.-P."/>
            <person name="Kalinowski J."/>
            <person name="Zotchev S.B."/>
        </authorList>
    </citation>
    <scope>NUCLEOTIDE SEQUENCE [LARGE SCALE GENOMIC DNA]</scope>
    <source>
        <strain evidence="3">ADI127-7</strain>
    </source>
</reference>
<accession>A0AAC9LAE6</accession>
<keyword evidence="1" id="KW-1133">Transmembrane helix</keyword>
<protein>
    <submittedName>
        <fullName evidence="2">Uncharacterized protein</fullName>
    </submittedName>
</protein>
<name>A0AAC9LAE6_9PSEU</name>
<dbReference type="EMBL" id="CP016076">
    <property type="protein sequence ID" value="APU13951.1"/>
    <property type="molecule type" value="Genomic_DNA"/>
</dbReference>
<evidence type="ECO:0000313" key="2">
    <source>
        <dbReference type="EMBL" id="APU13951.1"/>
    </source>
</evidence>
<keyword evidence="3" id="KW-1185">Reference proteome</keyword>
<proteinExistence type="predicted"/>
<organism evidence="2 3">
    <name type="scientific">Actinoalloteichus fjordicus</name>
    <dbReference type="NCBI Taxonomy" id="1612552"/>
    <lineage>
        <taxon>Bacteria</taxon>
        <taxon>Bacillati</taxon>
        <taxon>Actinomycetota</taxon>
        <taxon>Actinomycetes</taxon>
        <taxon>Pseudonocardiales</taxon>
        <taxon>Pseudonocardiaceae</taxon>
        <taxon>Actinoalloteichus</taxon>
    </lineage>
</organism>
<feature type="transmembrane region" description="Helical" evidence="1">
    <location>
        <begin position="37"/>
        <end position="58"/>
    </location>
</feature>
<dbReference type="AlphaFoldDB" id="A0AAC9LAE6"/>